<dbReference type="SMART" id="SM00829">
    <property type="entry name" value="PKS_ER"/>
    <property type="match status" value="1"/>
</dbReference>
<evidence type="ECO:0000259" key="8">
    <source>
        <dbReference type="SMART" id="SM00829"/>
    </source>
</evidence>
<dbReference type="AlphaFoldDB" id="A0A559IPI2"/>
<evidence type="ECO:0000313" key="9">
    <source>
        <dbReference type="EMBL" id="TVX89554.1"/>
    </source>
</evidence>
<dbReference type="SUPFAM" id="SSF51735">
    <property type="entry name" value="NAD(P)-binding Rossmann-fold domains"/>
    <property type="match status" value="1"/>
</dbReference>
<dbReference type="OrthoDB" id="9777057at2"/>
<dbReference type="GO" id="GO:0008270">
    <property type="term" value="F:zinc ion binding"/>
    <property type="evidence" value="ECO:0007669"/>
    <property type="project" value="InterPro"/>
</dbReference>
<keyword evidence="6" id="KW-0520">NAD</keyword>
<protein>
    <submittedName>
        <fullName evidence="9">2,3-butanediol dehydrogenase</fullName>
    </submittedName>
</protein>
<dbReference type="Proteomes" id="UP000318102">
    <property type="component" value="Unassembled WGS sequence"/>
</dbReference>
<dbReference type="SUPFAM" id="SSF50129">
    <property type="entry name" value="GroES-like"/>
    <property type="match status" value="1"/>
</dbReference>
<evidence type="ECO:0000256" key="6">
    <source>
        <dbReference type="ARBA" id="ARBA00023027"/>
    </source>
</evidence>
<feature type="domain" description="Enoyl reductase (ER)" evidence="8">
    <location>
        <begin position="8"/>
        <end position="343"/>
    </location>
</feature>
<dbReference type="Pfam" id="PF00107">
    <property type="entry name" value="ADH_zinc_N"/>
    <property type="match status" value="1"/>
</dbReference>
<dbReference type="InterPro" id="IPR011032">
    <property type="entry name" value="GroES-like_sf"/>
</dbReference>
<evidence type="ECO:0000256" key="5">
    <source>
        <dbReference type="ARBA" id="ARBA00023002"/>
    </source>
</evidence>
<evidence type="ECO:0000256" key="1">
    <source>
        <dbReference type="ARBA" id="ARBA00001947"/>
    </source>
</evidence>
<dbReference type="GO" id="GO:0016491">
    <property type="term" value="F:oxidoreductase activity"/>
    <property type="evidence" value="ECO:0007669"/>
    <property type="project" value="UniProtKB-KW"/>
</dbReference>
<keyword evidence="3 7" id="KW-0479">Metal-binding</keyword>
<dbReference type="CDD" id="cd08233">
    <property type="entry name" value="butanediol_DH_like"/>
    <property type="match status" value="1"/>
</dbReference>
<dbReference type="InterPro" id="IPR002328">
    <property type="entry name" value="ADH_Zn_CS"/>
</dbReference>
<dbReference type="InterPro" id="IPR013149">
    <property type="entry name" value="ADH-like_C"/>
</dbReference>
<dbReference type="InterPro" id="IPR013154">
    <property type="entry name" value="ADH-like_N"/>
</dbReference>
<dbReference type="RefSeq" id="WP_144992162.1">
    <property type="nucleotide sequence ID" value="NZ_VNJK01000002.1"/>
</dbReference>
<reference evidence="9 10" key="1">
    <citation type="submission" date="2019-07" db="EMBL/GenBank/DDBJ databases">
        <authorList>
            <person name="Kim J."/>
        </authorList>
    </citation>
    <scope>NUCLEOTIDE SEQUENCE [LARGE SCALE GENOMIC DNA]</scope>
    <source>
        <strain evidence="9 10">N4</strain>
    </source>
</reference>
<evidence type="ECO:0000256" key="3">
    <source>
        <dbReference type="ARBA" id="ARBA00022723"/>
    </source>
</evidence>
<sequence length="347" mass="36718">MKAAVWYAKEDIRVEYIDEPVVRPGKVKVKIAWTGICGSDLHAYHGHVVQVNEPHPVSGEMAPLTLGHESSGFIVEVGEGVTGFTAGDRVAIEPMLRCGKCQSCKDGNPNLCDHIGFIGLHGNGTFAEYAIVDPYMLHKLPDHIEMDEAALIEPTAVAFHAVKLSQQKVGDKVAVFGAGPIGLLTIISAKAAGASQIIAVDISSERLALAAKVGATAVIDATKEDAVQSILANTGGVDVAYEAAGAASTVNNALASLRKQGEVVIVSIIPNPIAIDINPLTIKEAKMTATIGYRNVYPQVIDMIASGTMNVKQIITKKIPLDKIVEEGFQTLITDKAQAKILVELQA</sequence>
<dbReference type="PANTHER" id="PTHR43161:SF23">
    <property type="entry name" value="(R,R)-BUTANEDIOL DEHYDROGENASE-RELATED"/>
    <property type="match status" value="1"/>
</dbReference>
<gene>
    <name evidence="9" type="ORF">FPZ44_17395</name>
</gene>
<dbReference type="PROSITE" id="PS00059">
    <property type="entry name" value="ADH_ZINC"/>
    <property type="match status" value="1"/>
</dbReference>
<comment type="caution">
    <text evidence="9">The sequence shown here is derived from an EMBL/GenBank/DDBJ whole genome shotgun (WGS) entry which is preliminary data.</text>
</comment>
<dbReference type="InterPro" id="IPR036291">
    <property type="entry name" value="NAD(P)-bd_dom_sf"/>
</dbReference>
<name>A0A559IPI2_9BACL</name>
<dbReference type="PANTHER" id="PTHR43161">
    <property type="entry name" value="SORBITOL DEHYDROGENASE"/>
    <property type="match status" value="1"/>
</dbReference>
<evidence type="ECO:0000256" key="4">
    <source>
        <dbReference type="ARBA" id="ARBA00022833"/>
    </source>
</evidence>
<evidence type="ECO:0000256" key="2">
    <source>
        <dbReference type="ARBA" id="ARBA00008072"/>
    </source>
</evidence>
<keyword evidence="10" id="KW-1185">Reference proteome</keyword>
<evidence type="ECO:0000256" key="7">
    <source>
        <dbReference type="RuleBase" id="RU361277"/>
    </source>
</evidence>
<dbReference type="InterPro" id="IPR020843">
    <property type="entry name" value="ER"/>
</dbReference>
<dbReference type="Gene3D" id="3.40.50.720">
    <property type="entry name" value="NAD(P)-binding Rossmann-like Domain"/>
    <property type="match status" value="1"/>
</dbReference>
<organism evidence="9 10">
    <name type="scientific">Paenibacillus agilis</name>
    <dbReference type="NCBI Taxonomy" id="3020863"/>
    <lineage>
        <taxon>Bacteria</taxon>
        <taxon>Bacillati</taxon>
        <taxon>Bacillota</taxon>
        <taxon>Bacilli</taxon>
        <taxon>Bacillales</taxon>
        <taxon>Paenibacillaceae</taxon>
        <taxon>Paenibacillus</taxon>
    </lineage>
</organism>
<evidence type="ECO:0000313" key="10">
    <source>
        <dbReference type="Proteomes" id="UP000318102"/>
    </source>
</evidence>
<comment type="similarity">
    <text evidence="2 7">Belongs to the zinc-containing alcohol dehydrogenase family.</text>
</comment>
<comment type="cofactor">
    <cofactor evidence="1 7">
        <name>Zn(2+)</name>
        <dbReference type="ChEBI" id="CHEBI:29105"/>
    </cofactor>
</comment>
<dbReference type="FunFam" id="3.40.50.720:FF:000068">
    <property type="entry name" value="Sorbitol dehydrogenase"/>
    <property type="match status" value="1"/>
</dbReference>
<proteinExistence type="inferred from homology"/>
<keyword evidence="5" id="KW-0560">Oxidoreductase</keyword>
<accession>A0A559IPI2</accession>
<dbReference type="Pfam" id="PF08240">
    <property type="entry name" value="ADH_N"/>
    <property type="match status" value="1"/>
</dbReference>
<dbReference type="EMBL" id="VNJK01000002">
    <property type="protein sequence ID" value="TVX89554.1"/>
    <property type="molecule type" value="Genomic_DNA"/>
</dbReference>
<dbReference type="Gene3D" id="3.90.180.10">
    <property type="entry name" value="Medium-chain alcohol dehydrogenases, catalytic domain"/>
    <property type="match status" value="1"/>
</dbReference>
<keyword evidence="4 7" id="KW-0862">Zinc</keyword>